<organism evidence="1 2">
    <name type="scientific">Streptomyces citrinus</name>
    <dbReference type="NCBI Taxonomy" id="3118173"/>
    <lineage>
        <taxon>Bacteria</taxon>
        <taxon>Bacillati</taxon>
        <taxon>Actinomycetota</taxon>
        <taxon>Actinomycetes</taxon>
        <taxon>Kitasatosporales</taxon>
        <taxon>Streptomycetaceae</taxon>
        <taxon>Streptomyces</taxon>
    </lineage>
</organism>
<evidence type="ECO:0000313" key="1">
    <source>
        <dbReference type="EMBL" id="WWQ68679.1"/>
    </source>
</evidence>
<dbReference type="EMBL" id="CP146022">
    <property type="protein sequence ID" value="WWQ68679.1"/>
    <property type="molecule type" value="Genomic_DNA"/>
</dbReference>
<dbReference type="Proteomes" id="UP001432251">
    <property type="component" value="Chromosome"/>
</dbReference>
<protein>
    <submittedName>
        <fullName evidence="1">Pep a2</fullName>
    </submittedName>
</protein>
<accession>A0ACD5AN96</accession>
<name>A0ACD5AN96_9ACTN</name>
<keyword evidence="2" id="KW-1185">Reference proteome</keyword>
<reference evidence="1" key="1">
    <citation type="journal article" date="2025" name="Int. J. Syst. Evol. Microbiol.">
        <title>Streptomyces citrinus sp. nov., with yellow diffusible pigment.</title>
        <authorList>
            <person name="He Y."/>
            <person name="Yang E."/>
            <person name="Xu J."/>
            <person name="Sun Y."/>
            <person name="Sun L."/>
        </authorList>
    </citation>
    <scope>NUCLEOTIDE SEQUENCE</scope>
    <source>
        <strain evidence="1">Q6</strain>
    </source>
</reference>
<gene>
    <name evidence="1" type="ORF">V2W30_38680</name>
</gene>
<evidence type="ECO:0000313" key="2">
    <source>
        <dbReference type="Proteomes" id="UP001432251"/>
    </source>
</evidence>
<proteinExistence type="predicted"/>
<sequence length="167" mass="18166">MHPATPCYYHIAVDASPDRAAQIQRILAAHVRYWGLDGLATSASRGIGLLVELAAEQRPDGRIEIEAWWNGQHLINAVSYDGPAARHTHELSRRCSTQIAAMSDGWGSCTANARHIVWFSLRSRPEVREALVPKHPTPSSDEALRLPRVTLSGATMVSAPARAGTPS</sequence>